<gene>
    <name evidence="2" type="ORF">MNOR_LOCUS807</name>
</gene>
<dbReference type="Proteomes" id="UP001497623">
    <property type="component" value="Unassembled WGS sequence"/>
</dbReference>
<proteinExistence type="predicted"/>
<dbReference type="EMBL" id="CAXKWB010000190">
    <property type="protein sequence ID" value="CAL4059764.1"/>
    <property type="molecule type" value="Genomic_DNA"/>
</dbReference>
<feature type="non-terminal residue" evidence="2">
    <location>
        <position position="183"/>
    </location>
</feature>
<keyword evidence="3" id="KW-1185">Reference proteome</keyword>
<keyword evidence="1" id="KW-0732">Signal</keyword>
<evidence type="ECO:0000313" key="3">
    <source>
        <dbReference type="Proteomes" id="UP001497623"/>
    </source>
</evidence>
<dbReference type="AlphaFoldDB" id="A0AAV2PIA1"/>
<evidence type="ECO:0000313" key="2">
    <source>
        <dbReference type="EMBL" id="CAL4059764.1"/>
    </source>
</evidence>
<feature type="signal peptide" evidence="1">
    <location>
        <begin position="1"/>
        <end position="16"/>
    </location>
</feature>
<feature type="chain" id="PRO_5043954480" evidence="1">
    <location>
        <begin position="17"/>
        <end position="183"/>
    </location>
</feature>
<protein>
    <submittedName>
        <fullName evidence="2">Uncharacterized protein</fullName>
    </submittedName>
</protein>
<name>A0AAV2PIA1_MEGNR</name>
<organism evidence="2 3">
    <name type="scientific">Meganyctiphanes norvegica</name>
    <name type="common">Northern krill</name>
    <name type="synonym">Thysanopoda norvegica</name>
    <dbReference type="NCBI Taxonomy" id="48144"/>
    <lineage>
        <taxon>Eukaryota</taxon>
        <taxon>Metazoa</taxon>
        <taxon>Ecdysozoa</taxon>
        <taxon>Arthropoda</taxon>
        <taxon>Crustacea</taxon>
        <taxon>Multicrustacea</taxon>
        <taxon>Malacostraca</taxon>
        <taxon>Eumalacostraca</taxon>
        <taxon>Eucarida</taxon>
        <taxon>Euphausiacea</taxon>
        <taxon>Euphausiidae</taxon>
        <taxon>Meganyctiphanes</taxon>
    </lineage>
</organism>
<accession>A0AAV2PIA1</accession>
<reference evidence="2 3" key="1">
    <citation type="submission" date="2024-05" db="EMBL/GenBank/DDBJ databases">
        <authorList>
            <person name="Wallberg A."/>
        </authorList>
    </citation>
    <scope>NUCLEOTIDE SEQUENCE [LARGE SCALE GENOMIC DNA]</scope>
</reference>
<comment type="caution">
    <text evidence="2">The sequence shown here is derived from an EMBL/GenBank/DDBJ whole genome shotgun (WGS) entry which is preliminary data.</text>
</comment>
<sequence>MILLLLLLPTYRVNFGKYNIFCKVNFGKYNIFCKLVFNSPYGKTCTVRLSTIDSGQCWSSIPFILKEDNHVRRFPIFYFDANETCDSGYDVDHGMFVRCDCQDQGGPCNSDLCEWCTTVFETTTEVPATEVPATEVPATEIATATEVLVTATEVPVTATEIPVTATATDALITTEVPVTATVF</sequence>
<evidence type="ECO:0000256" key="1">
    <source>
        <dbReference type="SAM" id="SignalP"/>
    </source>
</evidence>